<evidence type="ECO:0000313" key="2">
    <source>
        <dbReference type="EMBL" id="EGZ29340.1"/>
    </source>
</evidence>
<evidence type="ECO:0000256" key="1">
    <source>
        <dbReference type="SAM" id="MobiDB-lite"/>
    </source>
</evidence>
<dbReference type="GeneID" id="20654060"/>
<feature type="compositionally biased region" description="Polar residues" evidence="1">
    <location>
        <begin position="83"/>
        <end position="92"/>
    </location>
</feature>
<name>G4YQ25_PHYSP</name>
<accession>G4YQ25</accession>
<protein>
    <submittedName>
        <fullName evidence="2">Uncharacterized protein</fullName>
    </submittedName>
</protein>
<dbReference type="RefSeq" id="XP_009516615.1">
    <property type="nucleotide sequence ID" value="XM_009518320.1"/>
</dbReference>
<dbReference type="AlphaFoldDB" id="G4YQ25"/>
<sequence>MIKSRKASESTDFFRRICSKKNSLVSPPISVAALPVSAVWTRQSERPQLFQSAWAASIMRLFPVPPSPPRNIRSWLSRRTEPKSSTGTSDSSARFHRDSSA</sequence>
<gene>
    <name evidence="2" type="ORF">PHYSODRAFT_471171</name>
</gene>
<dbReference type="KEGG" id="psoj:PHYSODRAFT_471171"/>
<dbReference type="InParanoid" id="G4YQ25"/>
<feature type="region of interest" description="Disordered" evidence="1">
    <location>
        <begin position="66"/>
        <end position="101"/>
    </location>
</feature>
<dbReference type="Proteomes" id="UP000002640">
    <property type="component" value="Unassembled WGS sequence"/>
</dbReference>
<organism evidence="2 3">
    <name type="scientific">Phytophthora sojae (strain P6497)</name>
    <name type="common">Soybean stem and root rot agent</name>
    <name type="synonym">Phytophthora megasperma f. sp. glycines</name>
    <dbReference type="NCBI Taxonomy" id="1094619"/>
    <lineage>
        <taxon>Eukaryota</taxon>
        <taxon>Sar</taxon>
        <taxon>Stramenopiles</taxon>
        <taxon>Oomycota</taxon>
        <taxon>Peronosporomycetes</taxon>
        <taxon>Peronosporales</taxon>
        <taxon>Peronosporaceae</taxon>
        <taxon>Phytophthora</taxon>
    </lineage>
</organism>
<evidence type="ECO:0000313" key="3">
    <source>
        <dbReference type="Proteomes" id="UP000002640"/>
    </source>
</evidence>
<dbReference type="EMBL" id="JH159151">
    <property type="protein sequence ID" value="EGZ29340.1"/>
    <property type="molecule type" value="Genomic_DNA"/>
</dbReference>
<keyword evidence="3" id="KW-1185">Reference proteome</keyword>
<proteinExistence type="predicted"/>
<reference evidence="2 3" key="1">
    <citation type="journal article" date="2006" name="Science">
        <title>Phytophthora genome sequences uncover evolutionary origins and mechanisms of pathogenesis.</title>
        <authorList>
            <person name="Tyler B.M."/>
            <person name="Tripathy S."/>
            <person name="Zhang X."/>
            <person name="Dehal P."/>
            <person name="Jiang R.H."/>
            <person name="Aerts A."/>
            <person name="Arredondo F.D."/>
            <person name="Baxter L."/>
            <person name="Bensasson D."/>
            <person name="Beynon J.L."/>
            <person name="Chapman J."/>
            <person name="Damasceno C.M."/>
            <person name="Dorrance A.E."/>
            <person name="Dou D."/>
            <person name="Dickerman A.W."/>
            <person name="Dubchak I.L."/>
            <person name="Garbelotto M."/>
            <person name="Gijzen M."/>
            <person name="Gordon S.G."/>
            <person name="Govers F."/>
            <person name="Grunwald N.J."/>
            <person name="Huang W."/>
            <person name="Ivors K.L."/>
            <person name="Jones R.W."/>
            <person name="Kamoun S."/>
            <person name="Krampis K."/>
            <person name="Lamour K.H."/>
            <person name="Lee M.K."/>
            <person name="McDonald W.H."/>
            <person name="Medina M."/>
            <person name="Meijer H.J."/>
            <person name="Nordberg E.K."/>
            <person name="Maclean D.J."/>
            <person name="Ospina-Giraldo M.D."/>
            <person name="Morris P.F."/>
            <person name="Phuntumart V."/>
            <person name="Putnam N.H."/>
            <person name="Rash S."/>
            <person name="Rose J.K."/>
            <person name="Sakihama Y."/>
            <person name="Salamov A.A."/>
            <person name="Savidor A."/>
            <person name="Scheuring C.F."/>
            <person name="Smith B.M."/>
            <person name="Sobral B.W."/>
            <person name="Terry A."/>
            <person name="Torto-Alalibo T.A."/>
            <person name="Win J."/>
            <person name="Xu Z."/>
            <person name="Zhang H."/>
            <person name="Grigoriev I.V."/>
            <person name="Rokhsar D.S."/>
            <person name="Boore J.L."/>
        </authorList>
    </citation>
    <scope>NUCLEOTIDE SEQUENCE [LARGE SCALE GENOMIC DNA]</scope>
    <source>
        <strain evidence="2 3">P6497</strain>
    </source>
</reference>